<reference evidence="5" key="1">
    <citation type="submission" date="2025-08" db="UniProtKB">
        <authorList>
            <consortium name="RefSeq"/>
        </authorList>
    </citation>
    <scope>IDENTIFICATION</scope>
</reference>
<sequence>MSLLNCACSKENRLRENRSDKKLLDKVKEKTKEESESVQGAVSASPEKKMDGVICYPPDSQQYELFAVIGKGHSNSSTISLAKHVSSDGLVAVKRINLEMWDRELSYLQNEIVLTQQLSHPNILPFYCSFITQQELWAVMPLMAFGSCRDLMHAYFNSGLPEQAILFVLRDVLSAVEYIHHRGVIHRGIKASHVMISKTGQVRLSGLHNAFDTIQSGKRMRRVHDFPDHTVDCVHCYSPELLEQNLAGYNCKSDMYSIGILTCELANGQSPFSDMPATQMLLEKLSGTKPRLADSTTVGEFIIDEDENADDQSGTPQERADDIFFKRTFSPHLHDFSSLCLEREPLSRPSASQLLSHPVFKAIHNKSCSILPSLLQPVTPLTDISRAPRDVSAEEEDFSRKMSEVSMQDDWAF</sequence>
<gene>
    <name evidence="5" type="primary">LOC101857778</name>
</gene>
<dbReference type="GO" id="GO:0016301">
    <property type="term" value="F:kinase activity"/>
    <property type="evidence" value="ECO:0007669"/>
    <property type="project" value="UniProtKB-KW"/>
</dbReference>
<feature type="region of interest" description="Disordered" evidence="2">
    <location>
        <begin position="19"/>
        <end position="43"/>
    </location>
</feature>
<dbReference type="GeneID" id="101857778"/>
<proteinExistence type="inferred from homology"/>
<dbReference type="InterPro" id="IPR047173">
    <property type="entry name" value="STRAD_A/B-like"/>
</dbReference>
<keyword evidence="5" id="KW-0418">Kinase</keyword>
<name>A0ABM0JIK7_APLCA</name>
<evidence type="ECO:0000313" key="5">
    <source>
        <dbReference type="RefSeq" id="XP_005094466.1"/>
    </source>
</evidence>
<evidence type="ECO:0000259" key="3">
    <source>
        <dbReference type="PROSITE" id="PS50011"/>
    </source>
</evidence>
<dbReference type="PROSITE" id="PS50011">
    <property type="entry name" value="PROTEIN_KINASE_DOM"/>
    <property type="match status" value="1"/>
</dbReference>
<feature type="region of interest" description="Disordered" evidence="2">
    <location>
        <begin position="386"/>
        <end position="413"/>
    </location>
</feature>
<dbReference type="Gene3D" id="3.30.200.20">
    <property type="entry name" value="Phosphorylase Kinase, domain 1"/>
    <property type="match status" value="1"/>
</dbReference>
<feature type="domain" description="Protein kinase" evidence="3">
    <location>
        <begin position="63"/>
        <end position="360"/>
    </location>
</feature>
<dbReference type="InterPro" id="IPR000719">
    <property type="entry name" value="Prot_kinase_dom"/>
</dbReference>
<dbReference type="InterPro" id="IPR011009">
    <property type="entry name" value="Kinase-like_dom_sf"/>
</dbReference>
<keyword evidence="4" id="KW-1185">Reference proteome</keyword>
<dbReference type="RefSeq" id="XP_005094466.1">
    <property type="nucleotide sequence ID" value="XM_005094409.3"/>
</dbReference>
<evidence type="ECO:0000256" key="2">
    <source>
        <dbReference type="SAM" id="MobiDB-lite"/>
    </source>
</evidence>
<dbReference type="Proteomes" id="UP000694888">
    <property type="component" value="Unplaced"/>
</dbReference>
<dbReference type="Pfam" id="PF00069">
    <property type="entry name" value="Pkinase"/>
    <property type="match status" value="1"/>
</dbReference>
<evidence type="ECO:0000313" key="4">
    <source>
        <dbReference type="Proteomes" id="UP000694888"/>
    </source>
</evidence>
<keyword evidence="5" id="KW-0808">Transferase</keyword>
<protein>
    <submittedName>
        <fullName evidence="5">STE20-related kinase adapter protein alpha</fullName>
    </submittedName>
</protein>
<evidence type="ECO:0000256" key="1">
    <source>
        <dbReference type="ARBA" id="ARBA00008874"/>
    </source>
</evidence>
<accession>A0ABM0JIK7</accession>
<dbReference type="PANTHER" id="PTHR48014:SF21">
    <property type="entry name" value="SERINE_THREONINE-PROTEIN KINASE FRAY2"/>
    <property type="match status" value="1"/>
</dbReference>
<dbReference type="PANTHER" id="PTHR48014">
    <property type="entry name" value="SERINE/THREONINE-PROTEIN KINASE FRAY2"/>
    <property type="match status" value="1"/>
</dbReference>
<feature type="compositionally biased region" description="Basic and acidic residues" evidence="2">
    <location>
        <begin position="386"/>
        <end position="403"/>
    </location>
</feature>
<feature type="compositionally biased region" description="Basic and acidic residues" evidence="2">
    <location>
        <begin position="19"/>
        <end position="35"/>
    </location>
</feature>
<organism evidence="4 5">
    <name type="scientific">Aplysia californica</name>
    <name type="common">California sea hare</name>
    <dbReference type="NCBI Taxonomy" id="6500"/>
    <lineage>
        <taxon>Eukaryota</taxon>
        <taxon>Metazoa</taxon>
        <taxon>Spiralia</taxon>
        <taxon>Lophotrochozoa</taxon>
        <taxon>Mollusca</taxon>
        <taxon>Gastropoda</taxon>
        <taxon>Heterobranchia</taxon>
        <taxon>Euthyneura</taxon>
        <taxon>Tectipleura</taxon>
        <taxon>Aplysiida</taxon>
        <taxon>Aplysioidea</taxon>
        <taxon>Aplysiidae</taxon>
        <taxon>Aplysia</taxon>
    </lineage>
</organism>
<dbReference type="SUPFAM" id="SSF56112">
    <property type="entry name" value="Protein kinase-like (PK-like)"/>
    <property type="match status" value="1"/>
</dbReference>
<dbReference type="Gene3D" id="1.10.510.10">
    <property type="entry name" value="Transferase(Phosphotransferase) domain 1"/>
    <property type="match status" value="1"/>
</dbReference>
<comment type="similarity">
    <text evidence="1">Belongs to the protein kinase superfamily. STE Ser/Thr protein kinase family. STE20 subfamily.</text>
</comment>